<dbReference type="AlphaFoldDB" id="A0A815XV71"/>
<dbReference type="EMBL" id="CAJNOV010014862">
    <property type="protein sequence ID" value="CAF1562176.1"/>
    <property type="molecule type" value="Genomic_DNA"/>
</dbReference>
<proteinExistence type="predicted"/>
<organism evidence="1 2">
    <name type="scientific">Rotaria magnacalcarata</name>
    <dbReference type="NCBI Taxonomy" id="392030"/>
    <lineage>
        <taxon>Eukaryota</taxon>
        <taxon>Metazoa</taxon>
        <taxon>Spiralia</taxon>
        <taxon>Gnathifera</taxon>
        <taxon>Rotifera</taxon>
        <taxon>Eurotatoria</taxon>
        <taxon>Bdelloidea</taxon>
        <taxon>Philodinida</taxon>
        <taxon>Philodinidae</taxon>
        <taxon>Rotaria</taxon>
    </lineage>
</organism>
<accession>A0A815XV71</accession>
<reference evidence="1" key="1">
    <citation type="submission" date="2021-02" db="EMBL/GenBank/DDBJ databases">
        <authorList>
            <person name="Nowell W R."/>
        </authorList>
    </citation>
    <scope>NUCLEOTIDE SEQUENCE</scope>
</reference>
<gene>
    <name evidence="1" type="ORF">CJN711_LOCUS31217</name>
</gene>
<evidence type="ECO:0000313" key="2">
    <source>
        <dbReference type="Proteomes" id="UP000663855"/>
    </source>
</evidence>
<name>A0A815XV71_9BILA</name>
<dbReference type="Proteomes" id="UP000663855">
    <property type="component" value="Unassembled WGS sequence"/>
</dbReference>
<protein>
    <submittedName>
        <fullName evidence="1">Uncharacterized protein</fullName>
    </submittedName>
</protein>
<evidence type="ECO:0000313" key="1">
    <source>
        <dbReference type="EMBL" id="CAF1562176.1"/>
    </source>
</evidence>
<sequence>MRRLGGKQGDSFWDFHTDLEMEAKDFSFQECSKKEATFTAGHDESTYKSGELSAKRWIAEDDAPFYNKGRGRSIMASDFLVMYNSGPCFSLNDKEF</sequence>
<comment type="caution">
    <text evidence="1">The sequence shown here is derived from an EMBL/GenBank/DDBJ whole genome shotgun (WGS) entry which is preliminary data.</text>
</comment>